<organism evidence="2 3">
    <name type="scientific">Prevotella multiformis DSM 16608</name>
    <dbReference type="NCBI Taxonomy" id="888743"/>
    <lineage>
        <taxon>Bacteria</taxon>
        <taxon>Pseudomonadati</taxon>
        <taxon>Bacteroidota</taxon>
        <taxon>Bacteroidia</taxon>
        <taxon>Bacteroidales</taxon>
        <taxon>Prevotellaceae</taxon>
        <taxon>Prevotella</taxon>
    </lineage>
</organism>
<feature type="compositionally biased region" description="Basic and acidic residues" evidence="1">
    <location>
        <begin position="49"/>
        <end position="62"/>
    </location>
</feature>
<dbReference type="EMBL" id="AEWX01000029">
    <property type="protein sequence ID" value="EGC19341.1"/>
    <property type="molecule type" value="Genomic_DNA"/>
</dbReference>
<keyword evidence="3" id="KW-1185">Reference proteome</keyword>
<reference evidence="2 3" key="1">
    <citation type="submission" date="2011-01" db="EMBL/GenBank/DDBJ databases">
        <authorList>
            <person name="Muzny D."/>
            <person name="Qin X."/>
            <person name="Deng J."/>
            <person name="Jiang H."/>
            <person name="Liu Y."/>
            <person name="Qu J."/>
            <person name="Song X.-Z."/>
            <person name="Zhang L."/>
            <person name="Thornton R."/>
            <person name="Coyle M."/>
            <person name="Francisco L."/>
            <person name="Jackson L."/>
            <person name="Javaid M."/>
            <person name="Korchina V."/>
            <person name="Kovar C."/>
            <person name="Mata R."/>
            <person name="Mathew T."/>
            <person name="Ngo R."/>
            <person name="Nguyen L."/>
            <person name="Nguyen N."/>
            <person name="Okwuonu G."/>
            <person name="Ongeri F."/>
            <person name="Pham C."/>
            <person name="Simmons D."/>
            <person name="Wilczek-Boney K."/>
            <person name="Hale W."/>
            <person name="Jakkamsetti A."/>
            <person name="Pham P."/>
            <person name="Ruth R."/>
            <person name="San Lucas F."/>
            <person name="Warren J."/>
            <person name="Zhang J."/>
            <person name="Zhao Z."/>
            <person name="Zhou C."/>
            <person name="Zhu D."/>
            <person name="Lee S."/>
            <person name="Bess C."/>
            <person name="Blankenburg K."/>
            <person name="Forbes L."/>
            <person name="Fu Q."/>
            <person name="Gubbala S."/>
            <person name="Hirani K."/>
            <person name="Jayaseelan J.C."/>
            <person name="Lara F."/>
            <person name="Munidasa M."/>
            <person name="Palculict T."/>
            <person name="Patil S."/>
            <person name="Pu L.-L."/>
            <person name="Saada N."/>
            <person name="Tang L."/>
            <person name="Weissenberger G."/>
            <person name="Zhu Y."/>
            <person name="Hemphill L."/>
            <person name="Shang Y."/>
            <person name="Youmans B."/>
            <person name="Ayvaz T."/>
            <person name="Ross M."/>
            <person name="Santibanez J."/>
            <person name="Aqrawi P."/>
            <person name="Gross S."/>
            <person name="Joshi V."/>
            <person name="Fowler G."/>
            <person name="Nazareth L."/>
            <person name="Reid J."/>
            <person name="Worley K."/>
            <person name="Petrosino J."/>
            <person name="Highlander S."/>
            <person name="Gibbs R."/>
        </authorList>
    </citation>
    <scope>NUCLEOTIDE SEQUENCE [LARGE SCALE GENOMIC DNA]</scope>
    <source>
        <strain evidence="2 3">DSM 16608</strain>
    </source>
</reference>
<comment type="caution">
    <text evidence="2">The sequence shown here is derived from an EMBL/GenBank/DDBJ whole genome shotgun (WGS) entry which is preliminary data.</text>
</comment>
<dbReference type="Proteomes" id="UP000005697">
    <property type="component" value="Unassembled WGS sequence"/>
</dbReference>
<protein>
    <submittedName>
        <fullName evidence="2">Uncharacterized protein</fullName>
    </submittedName>
</protein>
<evidence type="ECO:0000313" key="2">
    <source>
        <dbReference type="EMBL" id="EGC19341.1"/>
    </source>
</evidence>
<proteinExistence type="predicted"/>
<accession>F0F9G7</accession>
<sequence length="75" mass="8799">MESPGKKFLSFRQSENDLEPAAVLHIQPEKLAALQICWYLRRQEVRGRLTEQENKQWEETSSHRTKSRRLQGCSG</sequence>
<dbReference type="STRING" id="888743.HMPREF9141_2234"/>
<name>F0F9G7_9BACT</name>
<evidence type="ECO:0000313" key="3">
    <source>
        <dbReference type="Proteomes" id="UP000005697"/>
    </source>
</evidence>
<dbReference type="AlphaFoldDB" id="F0F9G7"/>
<feature type="region of interest" description="Disordered" evidence="1">
    <location>
        <begin position="49"/>
        <end position="75"/>
    </location>
</feature>
<dbReference type="HOGENOM" id="CLU_2668030_0_0_10"/>
<gene>
    <name evidence="2" type="ORF">HMPREF9141_2234</name>
</gene>
<evidence type="ECO:0000256" key="1">
    <source>
        <dbReference type="SAM" id="MobiDB-lite"/>
    </source>
</evidence>